<dbReference type="SUPFAM" id="SSF57879">
    <property type="entry name" value="Zinc domain conserved in yeast copper-regulated transcription factors"/>
    <property type="match status" value="1"/>
</dbReference>
<evidence type="ECO:0000256" key="7">
    <source>
        <dbReference type="ARBA" id="ARBA00023242"/>
    </source>
</evidence>
<dbReference type="GO" id="GO:0006878">
    <property type="term" value="P:intracellular copper ion homeostasis"/>
    <property type="evidence" value="ECO:0007669"/>
    <property type="project" value="TreeGrafter"/>
</dbReference>
<dbReference type="InterPro" id="IPR001083">
    <property type="entry name" value="Cu_fist_DNA-bd_dom"/>
</dbReference>
<dbReference type="Pfam" id="PF00649">
    <property type="entry name" value="Copper-fist"/>
    <property type="match status" value="1"/>
</dbReference>
<feature type="region of interest" description="Disordered" evidence="8">
    <location>
        <begin position="302"/>
        <end position="322"/>
    </location>
</feature>
<dbReference type="GO" id="GO:0006879">
    <property type="term" value="P:intracellular iron ion homeostasis"/>
    <property type="evidence" value="ECO:0007669"/>
    <property type="project" value="TreeGrafter"/>
</dbReference>
<evidence type="ECO:0000313" key="11">
    <source>
        <dbReference type="Proteomes" id="UP000307169"/>
    </source>
</evidence>
<evidence type="ECO:0000313" key="10">
    <source>
        <dbReference type="EMBL" id="TIC00517.1"/>
    </source>
</evidence>
<keyword evidence="7" id="KW-0539">Nucleus</keyword>
<dbReference type="GO" id="GO:0005507">
    <property type="term" value="F:copper ion binding"/>
    <property type="evidence" value="ECO:0007669"/>
    <property type="project" value="InterPro"/>
</dbReference>
<dbReference type="SMART" id="SM00412">
    <property type="entry name" value="Cu_FIST"/>
    <property type="match status" value="1"/>
</dbReference>
<dbReference type="InterPro" id="IPR036395">
    <property type="entry name" value="Cu_fist_DNA-bd_dom_sf"/>
</dbReference>
<evidence type="ECO:0000259" key="9">
    <source>
        <dbReference type="PROSITE" id="PS50073"/>
    </source>
</evidence>
<dbReference type="PROSITE" id="PS50073">
    <property type="entry name" value="COPPER_FIST_2"/>
    <property type="match status" value="1"/>
</dbReference>
<protein>
    <recommendedName>
        <fullName evidence="9">Copper-fist domain-containing protein</fullName>
    </recommendedName>
</protein>
<dbReference type="Gene3D" id="3.90.430.10">
    <property type="entry name" value="Copper fist DNA-binding domain"/>
    <property type="match status" value="1"/>
</dbReference>
<gene>
    <name evidence="10" type="ORF">E3Q17_02175</name>
</gene>
<dbReference type="GO" id="GO:0000978">
    <property type="term" value="F:RNA polymerase II cis-regulatory region sequence-specific DNA binding"/>
    <property type="evidence" value="ECO:0007669"/>
    <property type="project" value="TreeGrafter"/>
</dbReference>
<name>A0A4T0NVU4_9BASI</name>
<organism evidence="10 11">
    <name type="scientific">Wallemia mellicola</name>
    <dbReference type="NCBI Taxonomy" id="1708541"/>
    <lineage>
        <taxon>Eukaryota</taxon>
        <taxon>Fungi</taxon>
        <taxon>Dikarya</taxon>
        <taxon>Basidiomycota</taxon>
        <taxon>Wallemiomycotina</taxon>
        <taxon>Wallemiomycetes</taxon>
        <taxon>Wallemiales</taxon>
        <taxon>Wallemiaceae</taxon>
        <taxon>Wallemia</taxon>
    </lineage>
</organism>
<comment type="subcellular location">
    <subcellularLocation>
        <location evidence="1">Nucleus</location>
    </subcellularLocation>
</comment>
<dbReference type="EMBL" id="SPRH01000022">
    <property type="protein sequence ID" value="TIC00517.1"/>
    <property type="molecule type" value="Genomic_DNA"/>
</dbReference>
<reference evidence="10 11" key="1">
    <citation type="submission" date="2019-03" db="EMBL/GenBank/DDBJ databases">
        <title>Sequencing 25 genomes of Wallemia mellicola.</title>
        <authorList>
            <person name="Gostincar C."/>
        </authorList>
    </citation>
    <scope>NUCLEOTIDE SEQUENCE [LARGE SCALE GENOMIC DNA]</scope>
    <source>
        <strain evidence="10 11">EXF-1262</strain>
    </source>
</reference>
<evidence type="ECO:0000256" key="4">
    <source>
        <dbReference type="ARBA" id="ARBA00023008"/>
    </source>
</evidence>
<feature type="domain" description="Copper-fist" evidence="9">
    <location>
        <begin position="19"/>
        <end position="43"/>
    </location>
</feature>
<dbReference type="GO" id="GO:0045944">
    <property type="term" value="P:positive regulation of transcription by RNA polymerase II"/>
    <property type="evidence" value="ECO:0007669"/>
    <property type="project" value="TreeGrafter"/>
</dbReference>
<dbReference type="PANTHER" id="PTHR28088:SF5">
    <property type="entry name" value="TRANSCRIPTIONAL ACTIVATOR HAA1-RELATED"/>
    <property type="match status" value="1"/>
</dbReference>
<evidence type="ECO:0000256" key="6">
    <source>
        <dbReference type="ARBA" id="ARBA00023163"/>
    </source>
</evidence>
<keyword evidence="4" id="KW-0186">Copper</keyword>
<evidence type="ECO:0000256" key="2">
    <source>
        <dbReference type="ARBA" id="ARBA00022723"/>
    </source>
</evidence>
<keyword evidence="2" id="KW-0479">Metal-binding</keyword>
<sequence>MLQLNSIASHQWSETCLNKGHRSSSCTHDDRPLFEVKRKGRPPAQCPKCKQIRKNDKGSNGCICPSESTILPKKDGPPPRKLKKGERAPLPEKPHYPNGLKDAYSTLVPLPTANKGEPSTVSLERLMNPCKCKVGGRCNCSAKKREILNDMLPSITDVIGKCACGPTCACPGCLTHGNPPLPLEEESATCGCDEIDVQGLLNKTQCGNLEEFLHKASSLVPYPPQGLNSTIESYVDGKAFGLQSWQQLYDPRNKGITRLPPLETECCGGSCQCQEHGVDCKCEENCCGCCTSCNCEGEADKKSKADLMPPPPPIMRTSTQEGSSCCSKGNNDSGENNNGFMSPTTLTKAISQPNGLKIPQQLVSPPTPNNHWFPKFIPQENKQDSFLEFL</sequence>
<keyword evidence="3" id="KW-0862">Zinc</keyword>
<comment type="caution">
    <text evidence="10">The sequence shown here is derived from an EMBL/GenBank/DDBJ whole genome shotgun (WGS) entry which is preliminary data.</text>
</comment>
<dbReference type="AlphaFoldDB" id="A0A4T0NVU4"/>
<dbReference type="GO" id="GO:0000981">
    <property type="term" value="F:DNA-binding transcription factor activity, RNA polymerase II-specific"/>
    <property type="evidence" value="ECO:0007669"/>
    <property type="project" value="TreeGrafter"/>
</dbReference>
<feature type="region of interest" description="Disordered" evidence="8">
    <location>
        <begin position="37"/>
        <end position="114"/>
    </location>
</feature>
<keyword evidence="5" id="KW-0805">Transcription regulation</keyword>
<evidence type="ECO:0000256" key="5">
    <source>
        <dbReference type="ARBA" id="ARBA00023015"/>
    </source>
</evidence>
<keyword evidence="6" id="KW-0804">Transcription</keyword>
<feature type="compositionally biased region" description="Basic and acidic residues" evidence="8">
    <location>
        <begin position="85"/>
        <end position="95"/>
    </location>
</feature>
<dbReference type="InterPro" id="IPR051763">
    <property type="entry name" value="Copper_Homeo_Regul"/>
</dbReference>
<accession>A0A4T0NVU4</accession>
<evidence type="ECO:0000256" key="8">
    <source>
        <dbReference type="SAM" id="MobiDB-lite"/>
    </source>
</evidence>
<dbReference type="Proteomes" id="UP000307169">
    <property type="component" value="Unassembled WGS sequence"/>
</dbReference>
<dbReference type="SMART" id="SM01090">
    <property type="entry name" value="Copper-fist"/>
    <property type="match status" value="1"/>
</dbReference>
<proteinExistence type="predicted"/>
<evidence type="ECO:0000256" key="1">
    <source>
        <dbReference type="ARBA" id="ARBA00004123"/>
    </source>
</evidence>
<evidence type="ECO:0000256" key="3">
    <source>
        <dbReference type="ARBA" id="ARBA00022833"/>
    </source>
</evidence>
<dbReference type="GO" id="GO:0005634">
    <property type="term" value="C:nucleus"/>
    <property type="evidence" value="ECO:0007669"/>
    <property type="project" value="UniProtKB-SubCell"/>
</dbReference>
<dbReference type="PANTHER" id="PTHR28088">
    <property type="entry name" value="TRANSCRIPTIONAL ACTIVATOR HAA1-RELATED"/>
    <property type="match status" value="1"/>
</dbReference>